<sequence>MCLLQKKRTVEELGIEIDIDLFVAATHQDRQQIWQVTYEQFGQMRYLPSLTVKSRDLDHSAMAGFKIRMFEPTNLRHLGLSLGGQAWIFDEIQGL</sequence>
<evidence type="ECO:0000313" key="1">
    <source>
        <dbReference type="EMBL" id="KAF9539522.1"/>
    </source>
</evidence>
<evidence type="ECO:0000313" key="2">
    <source>
        <dbReference type="Proteomes" id="UP000723463"/>
    </source>
</evidence>
<proteinExistence type="predicted"/>
<keyword evidence="2" id="KW-1185">Reference proteome</keyword>
<protein>
    <submittedName>
        <fullName evidence="1">Uncharacterized protein</fullName>
    </submittedName>
</protein>
<organism evidence="1 2">
    <name type="scientific">Mortierella hygrophila</name>
    <dbReference type="NCBI Taxonomy" id="979708"/>
    <lineage>
        <taxon>Eukaryota</taxon>
        <taxon>Fungi</taxon>
        <taxon>Fungi incertae sedis</taxon>
        <taxon>Mucoromycota</taxon>
        <taxon>Mortierellomycotina</taxon>
        <taxon>Mortierellomycetes</taxon>
        <taxon>Mortierellales</taxon>
        <taxon>Mortierellaceae</taxon>
        <taxon>Mortierella</taxon>
    </lineage>
</organism>
<dbReference type="AlphaFoldDB" id="A0A9P6JZS7"/>
<name>A0A9P6JZS7_9FUNG</name>
<accession>A0A9P6JZS7</accession>
<comment type="caution">
    <text evidence="1">The sequence shown here is derived from an EMBL/GenBank/DDBJ whole genome shotgun (WGS) entry which is preliminary data.</text>
</comment>
<dbReference type="Proteomes" id="UP000723463">
    <property type="component" value="Unassembled WGS sequence"/>
</dbReference>
<dbReference type="EMBL" id="JAAAXW010000241">
    <property type="protein sequence ID" value="KAF9539522.1"/>
    <property type="molecule type" value="Genomic_DNA"/>
</dbReference>
<gene>
    <name evidence="1" type="ORF">EC957_005320</name>
</gene>
<reference evidence="1" key="1">
    <citation type="journal article" date="2020" name="Fungal Divers.">
        <title>Resolving the Mortierellaceae phylogeny through synthesis of multi-gene phylogenetics and phylogenomics.</title>
        <authorList>
            <person name="Vandepol N."/>
            <person name="Liber J."/>
            <person name="Desiro A."/>
            <person name="Na H."/>
            <person name="Kennedy M."/>
            <person name="Barry K."/>
            <person name="Grigoriev I.V."/>
            <person name="Miller A.N."/>
            <person name="O'Donnell K."/>
            <person name="Stajich J.E."/>
            <person name="Bonito G."/>
        </authorList>
    </citation>
    <scope>NUCLEOTIDE SEQUENCE</scope>
    <source>
        <strain evidence="1">NRRL 2591</strain>
    </source>
</reference>